<dbReference type="AlphaFoldDB" id="A0A2K2TGJ9"/>
<proteinExistence type="predicted"/>
<dbReference type="RefSeq" id="WP_004563389.1">
    <property type="nucleotide sequence ID" value="NZ_CAXOPQ010000022.1"/>
</dbReference>
<name>A0A2K2TGJ9_LIMFE</name>
<reference evidence="1 2" key="1">
    <citation type="submission" date="2018-01" db="EMBL/GenBank/DDBJ databases">
        <title>Draft genome sequence of the feruloyl esterase-producing strain Lactobacillus fermentum CRL 1446, isolated from artisanal goat milk cheese.</title>
        <authorList>
            <person name="Abeijon Mukdsi M.C."/>
            <person name="Saavedra L."/>
            <person name="Gauffin Cano M.P."/>
            <person name="Hebert E.M."/>
            <person name="Medina R.B."/>
        </authorList>
    </citation>
    <scope>NUCLEOTIDE SEQUENCE [LARGE SCALE GENOMIC DNA]</scope>
    <source>
        <strain evidence="1 2">CRL 1446</strain>
    </source>
</reference>
<dbReference type="Proteomes" id="UP000236514">
    <property type="component" value="Unassembled WGS sequence"/>
</dbReference>
<evidence type="ECO:0000313" key="2">
    <source>
        <dbReference type="Proteomes" id="UP000236514"/>
    </source>
</evidence>
<accession>A0A2K2TGJ9</accession>
<protein>
    <submittedName>
        <fullName evidence="1">Uncharacterized protein</fullName>
    </submittedName>
</protein>
<comment type="caution">
    <text evidence="1">The sequence shown here is derived from an EMBL/GenBank/DDBJ whole genome shotgun (WGS) entry which is preliminary data.</text>
</comment>
<organism evidence="1 2">
    <name type="scientific">Limosilactobacillus fermentum</name>
    <name type="common">Lactobacillus fermentum</name>
    <dbReference type="NCBI Taxonomy" id="1613"/>
    <lineage>
        <taxon>Bacteria</taxon>
        <taxon>Bacillati</taxon>
        <taxon>Bacillota</taxon>
        <taxon>Bacilli</taxon>
        <taxon>Lactobacillales</taxon>
        <taxon>Lactobacillaceae</taxon>
        <taxon>Limosilactobacillus</taxon>
    </lineage>
</organism>
<dbReference type="EMBL" id="POTQ01000031">
    <property type="protein sequence ID" value="PNV57110.1"/>
    <property type="molecule type" value="Genomic_DNA"/>
</dbReference>
<gene>
    <name evidence="1" type="ORF">C1Y38_10280</name>
</gene>
<evidence type="ECO:0000313" key="1">
    <source>
        <dbReference type="EMBL" id="PNV57110.1"/>
    </source>
</evidence>
<sequence>MQFTETELRLRKLVADKATIMGTQLGLAHVTTMTADDFFKLAHDFRVQSEELMIMAKQFEQEALLHYGRSNPND</sequence>